<keyword evidence="1" id="KW-0472">Membrane</keyword>
<name>A0A4P7C238_9GAMM</name>
<keyword evidence="1" id="KW-1133">Transmembrane helix</keyword>
<sequence>MIQSDQILTSSPTFKTLFSGSLVAFGAVYLSGMIAAKIGGLCEDAIDSHQAISGLRINPADDKALQEFSKANRKNIWAASVSVVGMIFVNLFSVYTAKLIGIG</sequence>
<feature type="transmembrane region" description="Helical" evidence="1">
    <location>
        <begin position="17"/>
        <end position="36"/>
    </location>
</feature>
<keyword evidence="3" id="KW-1185">Reference proteome</keyword>
<dbReference type="EMBL" id="CP038033">
    <property type="protein sequence ID" value="QBQ54952.1"/>
    <property type="molecule type" value="Genomic_DNA"/>
</dbReference>
<accession>A0A4P7C238</accession>
<evidence type="ECO:0000256" key="1">
    <source>
        <dbReference type="SAM" id="Phobius"/>
    </source>
</evidence>
<dbReference type="KEGG" id="nwr:E3U44_10815"/>
<dbReference type="AlphaFoldDB" id="A0A4P7C238"/>
<organism evidence="2 3">
    <name type="scientific">Nitrosococcus wardiae</name>
    <dbReference type="NCBI Taxonomy" id="1814290"/>
    <lineage>
        <taxon>Bacteria</taxon>
        <taxon>Pseudomonadati</taxon>
        <taxon>Pseudomonadota</taxon>
        <taxon>Gammaproteobacteria</taxon>
        <taxon>Chromatiales</taxon>
        <taxon>Chromatiaceae</taxon>
        <taxon>Nitrosococcus</taxon>
    </lineage>
</organism>
<reference evidence="2 3" key="1">
    <citation type="submission" date="2019-03" db="EMBL/GenBank/DDBJ databases">
        <title>The genome sequence of Nitrosococcus wardiae strain D1FHST reveals the archetypal metabolic capacity of ammonia-oxidizing Gammaproteobacteria.</title>
        <authorList>
            <person name="Wang L."/>
            <person name="Lim C.K."/>
            <person name="Hanson T.E."/>
            <person name="Dang H."/>
            <person name="Klotz M.G."/>
        </authorList>
    </citation>
    <scope>NUCLEOTIDE SEQUENCE [LARGE SCALE GENOMIC DNA]</scope>
    <source>
        <strain evidence="2 3">D1FHS</strain>
    </source>
</reference>
<keyword evidence="1" id="KW-0812">Transmembrane</keyword>
<dbReference type="Proteomes" id="UP000294325">
    <property type="component" value="Chromosome"/>
</dbReference>
<dbReference type="RefSeq" id="WP_134358185.1">
    <property type="nucleotide sequence ID" value="NZ_CP038033.1"/>
</dbReference>
<feature type="transmembrane region" description="Helical" evidence="1">
    <location>
        <begin position="76"/>
        <end position="97"/>
    </location>
</feature>
<protein>
    <submittedName>
        <fullName evidence="2">Uncharacterized protein</fullName>
    </submittedName>
</protein>
<proteinExistence type="predicted"/>
<gene>
    <name evidence="2" type="ORF">E3U44_10815</name>
</gene>
<evidence type="ECO:0000313" key="2">
    <source>
        <dbReference type="EMBL" id="QBQ54952.1"/>
    </source>
</evidence>
<evidence type="ECO:0000313" key="3">
    <source>
        <dbReference type="Proteomes" id="UP000294325"/>
    </source>
</evidence>